<reference evidence="4" key="1">
    <citation type="journal article" date="2019" name="Int. J. Syst. Evol. Microbiol.">
        <title>The Global Catalogue of Microorganisms (GCM) 10K type strain sequencing project: providing services to taxonomists for standard genome sequencing and annotation.</title>
        <authorList>
            <consortium name="The Broad Institute Genomics Platform"/>
            <consortium name="The Broad Institute Genome Sequencing Center for Infectious Disease"/>
            <person name="Wu L."/>
            <person name="Ma J."/>
        </authorList>
    </citation>
    <scope>NUCLEOTIDE SEQUENCE [LARGE SCALE GENOMIC DNA]</scope>
    <source>
        <strain evidence="4">CCUG 61697</strain>
    </source>
</reference>
<feature type="signal peptide" evidence="2">
    <location>
        <begin position="1"/>
        <end position="21"/>
    </location>
</feature>
<evidence type="ECO:0000313" key="3">
    <source>
        <dbReference type="EMBL" id="MFD0986828.1"/>
    </source>
</evidence>
<dbReference type="EMBL" id="JBHTJO010000001">
    <property type="protein sequence ID" value="MFD0986828.1"/>
    <property type="molecule type" value="Genomic_DNA"/>
</dbReference>
<evidence type="ECO:0000256" key="2">
    <source>
        <dbReference type="SAM" id="SignalP"/>
    </source>
</evidence>
<dbReference type="Proteomes" id="UP001597102">
    <property type="component" value="Unassembled WGS sequence"/>
</dbReference>
<feature type="compositionally biased region" description="Acidic residues" evidence="1">
    <location>
        <begin position="44"/>
        <end position="54"/>
    </location>
</feature>
<accession>A0ABW3J8P4</accession>
<dbReference type="RefSeq" id="WP_379087681.1">
    <property type="nucleotide sequence ID" value="NZ_JBHTJO010000001.1"/>
</dbReference>
<evidence type="ECO:0000256" key="1">
    <source>
        <dbReference type="SAM" id="MobiDB-lite"/>
    </source>
</evidence>
<comment type="caution">
    <text evidence="3">The sequence shown here is derived from an EMBL/GenBank/DDBJ whole genome shotgun (WGS) entry which is preliminary data.</text>
</comment>
<keyword evidence="4" id="KW-1185">Reference proteome</keyword>
<name>A0ABW3J8P4_9HYPH</name>
<organism evidence="3 4">
    <name type="scientific">Methyloligella solikamskensis</name>
    <dbReference type="NCBI Taxonomy" id="1177756"/>
    <lineage>
        <taxon>Bacteria</taxon>
        <taxon>Pseudomonadati</taxon>
        <taxon>Pseudomonadota</taxon>
        <taxon>Alphaproteobacteria</taxon>
        <taxon>Hyphomicrobiales</taxon>
        <taxon>Hyphomicrobiaceae</taxon>
        <taxon>Methyloligella</taxon>
    </lineage>
</organism>
<feature type="region of interest" description="Disordered" evidence="1">
    <location>
        <begin position="33"/>
        <end position="70"/>
    </location>
</feature>
<feature type="compositionally biased region" description="Low complexity" evidence="1">
    <location>
        <begin position="57"/>
        <end position="70"/>
    </location>
</feature>
<gene>
    <name evidence="3" type="ORF">ACFQ2F_06920</name>
</gene>
<evidence type="ECO:0000313" key="4">
    <source>
        <dbReference type="Proteomes" id="UP001597102"/>
    </source>
</evidence>
<sequence length="136" mass="14232">MTRFSLTMVGLVLLLAGAAQAQDSMEMPGMTMPGESGDMPQGEMMDDGSMEDGSTDGGMMEDGMNGEMGMEQLEDPCTQQVTETENALADVMQSGTLSEATTDRVYELLDRADAECADGDTAAADATLAEARAAVQ</sequence>
<feature type="chain" id="PRO_5047226539" description="DUF305 domain-containing protein" evidence="2">
    <location>
        <begin position="22"/>
        <end position="136"/>
    </location>
</feature>
<protein>
    <recommendedName>
        <fullName evidence="5">DUF305 domain-containing protein</fullName>
    </recommendedName>
</protein>
<keyword evidence="2" id="KW-0732">Signal</keyword>
<evidence type="ECO:0008006" key="5">
    <source>
        <dbReference type="Google" id="ProtNLM"/>
    </source>
</evidence>
<proteinExistence type="predicted"/>